<reference evidence="1 2" key="1">
    <citation type="journal article" date="2010" name="Science">
        <title>Genome expansion and gene loss in powdery mildew fungi reveal tradeoffs in extreme parasitism.</title>
        <authorList>
            <person name="Spanu P.D."/>
            <person name="Abbott J.C."/>
            <person name="Amselem J."/>
            <person name="Burgis T.A."/>
            <person name="Soanes D.M."/>
            <person name="Stueber K."/>
            <person name="Ver Loren van Themaat E."/>
            <person name="Brown J.K.M."/>
            <person name="Butcher S.A."/>
            <person name="Gurr S.J."/>
            <person name="Lebrun M.-H."/>
            <person name="Ridout C.J."/>
            <person name="Schulze-Lefert P."/>
            <person name="Talbot N.J."/>
            <person name="Ahmadinejad N."/>
            <person name="Ametz C."/>
            <person name="Barton G.R."/>
            <person name="Benjdia M."/>
            <person name="Bidzinski P."/>
            <person name="Bindschedler L.V."/>
            <person name="Both M."/>
            <person name="Brewer M.T."/>
            <person name="Cadle-Davidson L."/>
            <person name="Cadle-Davidson M.M."/>
            <person name="Collemare J."/>
            <person name="Cramer R."/>
            <person name="Frenkel O."/>
            <person name="Godfrey D."/>
            <person name="Harriman J."/>
            <person name="Hoede C."/>
            <person name="King B.C."/>
            <person name="Klages S."/>
            <person name="Kleemann J."/>
            <person name="Knoll D."/>
            <person name="Koti P.S."/>
            <person name="Kreplak J."/>
            <person name="Lopez-Ruiz F.J."/>
            <person name="Lu X."/>
            <person name="Maekawa T."/>
            <person name="Mahanil S."/>
            <person name="Micali C."/>
            <person name="Milgroom M.G."/>
            <person name="Montana G."/>
            <person name="Noir S."/>
            <person name="O'Connell R.J."/>
            <person name="Oberhaensli S."/>
            <person name="Parlange F."/>
            <person name="Pedersen C."/>
            <person name="Quesneville H."/>
            <person name="Reinhardt R."/>
            <person name="Rott M."/>
            <person name="Sacristan S."/>
            <person name="Schmidt S.M."/>
            <person name="Schoen M."/>
            <person name="Skamnioti P."/>
            <person name="Sommer H."/>
            <person name="Stephens A."/>
            <person name="Takahara H."/>
            <person name="Thordal-Christensen H."/>
            <person name="Vigouroux M."/>
            <person name="Wessling R."/>
            <person name="Wicker T."/>
            <person name="Panstruga R."/>
        </authorList>
    </citation>
    <scope>NUCLEOTIDE SEQUENCE [LARGE SCALE GENOMIC DNA]</scope>
    <source>
        <strain evidence="1">DH14</strain>
    </source>
</reference>
<accession>N1J7Z2</accession>
<dbReference type="AlphaFoldDB" id="N1J7Z2"/>
<evidence type="ECO:0000313" key="1">
    <source>
        <dbReference type="EMBL" id="CCU75579.1"/>
    </source>
</evidence>
<protein>
    <submittedName>
        <fullName evidence="1">Uncharacterized protein</fullName>
    </submittedName>
</protein>
<dbReference type="InParanoid" id="N1J7Z2"/>
<proteinExistence type="predicted"/>
<dbReference type="OrthoDB" id="3561817at2759"/>
<dbReference type="Proteomes" id="UP000015441">
    <property type="component" value="Unassembled WGS sequence"/>
</dbReference>
<gene>
    <name evidence="1" type="ORF">BGHDH14_bgh04752</name>
</gene>
<evidence type="ECO:0000313" key="2">
    <source>
        <dbReference type="Proteomes" id="UP000015441"/>
    </source>
</evidence>
<comment type="caution">
    <text evidence="1">The sequence shown here is derived from an EMBL/GenBank/DDBJ whole genome shotgun (WGS) entry which is preliminary data.</text>
</comment>
<keyword evidence="2" id="KW-1185">Reference proteome</keyword>
<dbReference type="HOGENOM" id="CLU_000680_26_2_1"/>
<name>N1J7Z2_BLUG1</name>
<organism evidence="1 2">
    <name type="scientific">Blumeria graminis f. sp. hordei (strain DH14)</name>
    <name type="common">Barley powdery mildew</name>
    <name type="synonym">Oidium monilioides f. sp. hordei</name>
    <dbReference type="NCBI Taxonomy" id="546991"/>
    <lineage>
        <taxon>Eukaryota</taxon>
        <taxon>Fungi</taxon>
        <taxon>Dikarya</taxon>
        <taxon>Ascomycota</taxon>
        <taxon>Pezizomycotina</taxon>
        <taxon>Leotiomycetes</taxon>
        <taxon>Erysiphales</taxon>
        <taxon>Erysiphaceae</taxon>
        <taxon>Blumeria</taxon>
        <taxon>Blumeria hordei</taxon>
    </lineage>
</organism>
<dbReference type="EMBL" id="CAUH01001474">
    <property type="protein sequence ID" value="CCU75579.1"/>
    <property type="molecule type" value="Genomic_DNA"/>
</dbReference>
<sequence>MKDYWDQHATVSYRELAIYSYPRHPKELSIARPFLSRLYAARSGHGDFIEYDRHFNQEGANIHCGCGQLKAPLYFLECHITTHRPPQSPAYSRDPKKFLLGTWEGVLRVAKLLSLSKYYSKTCPRNTREEINRS</sequence>